<name>A0A381J9G5_9CLOT</name>
<evidence type="ECO:0000313" key="2">
    <source>
        <dbReference type="EMBL" id="SUY47047.1"/>
    </source>
</evidence>
<feature type="domain" description="Tail spike" evidence="1">
    <location>
        <begin position="91"/>
        <end position="314"/>
    </location>
</feature>
<sequence>MIHLYDLNKTKIQGLKAYKDLNIESILSTGDKTLSFLFPRKLSKNIKEEGYIRTKWDEFVVKEITDSKEWTSIKATLNIEALEGQPWEHFDTTEKTITECLTLALAGTGWTIGTCNIAKRRTVRKTNCSTWDIIQQAKKTYLAEIEFDTINKKINIAEKLGSDKGVYFMDSLNLKNLDIQSNSYDFYTRIIAIGKDDLKATVENYQYSNKKKTLIWKDERYTVLESLKEDATAKLEELSKPYKAYNADIIDIANISNKYSILAYGLGDIITLISKEKGIREKQRIVKIVEYPDDPSKNTCEIANTLLRFEDTQKEQQDTTDTVNNITIDNGTVDGSSINSIKTEQISDFEVSVGKITNLTAINIRVDNLHAKKADIDSLNAVEVRVGTLIGTKANITQLEAEVASINQAFIKTATIENLNATNGKITLLETKVGSIDTVLSKEIFAELISAGKIVAGSSIIAESAIGSAQINSLDLNKLNAGSIDTSKIQLIGPNGRLKLVGNKLQIFDTVNGQQFERVMLGVDDSNNSTIVLRGADGKTILLNQDGLTKPGFTDGYNKLEDNSLPGIKLDINSVMRSMNEKGTETIKGTKVTVGDRTLDVELSTQKNLIDGANKELSTQKTTINAMDNAIKLKVDNQTFTQYKKTTDGNISTINTSLNKNTASIDVLQKSISLKVSQDEVEEKIKSIKVGGRNLVRQLGGYNYNDNSIYPADRSRVMHTFNQNNDPPWIVYSKATTMRINSIPVAPNTNYTWGFDIRTEGATRTITCNQWSDRSYGHARYEINKTARRITHTFTTGPNDKIEILHISGLSPGKSTDEETYMANFKLEKGNKATDWSPAPEDVDDAINAVSTNATTKIGEIKITLDSVTTRAGKTEAASIALDGKVTALSTRVATAEQKITPDGIVATVRNSTAYKGDLNGKASQTALNTTESKVTQLAGLIAQKVESKDFVTYKTQTDKAITDKVSNGIFNTYKTQTANEMSQRVSKGDFGSLFKQNADGFNFGFSTGQNLLYDSGGNMSMASYNMWNWDISKKIVPGTTVTVALKGTLGTTRTCFGIYNSGGMVKLVDLMPANKNKDGIYTATFKWPEAANQNNVNLYHMPQEATSISYINWVTLVEGNVPAVWSAPTNFNNTSVSITDRDGLVVRNNALSVVSKSGRTAFKVDDEGYIYNEWGVSSRVKPGGTISVQGKMMADDKCSTLLRAFGIWHESIDDKYNMRIGSKSEIWFKNLADEFQDIRARWMMSNQFRTTYNNDAGVIIRENTVDSGTGRLWINWGGGRPGHIAQTLIGDGMQAGSYGELHCGSFYSHGQKNRAVETESFGTRALCAYETATPYFGDISRQAYEIIDGQCIVPIDPIFKETITSTGEYQVFLSKYGEGDIWTAEMYPTYFIVKGSNIKFSWELKSIQRGYENNRLEQVQI</sequence>
<dbReference type="Proteomes" id="UP000254664">
    <property type="component" value="Unassembled WGS sequence"/>
</dbReference>
<protein>
    <submittedName>
        <fullName evidence="2">Phage minor structural protein</fullName>
    </submittedName>
</protein>
<dbReference type="EMBL" id="UFWZ01000001">
    <property type="protein sequence ID" value="SUY47047.1"/>
    <property type="molecule type" value="Genomic_DNA"/>
</dbReference>
<evidence type="ECO:0000313" key="3">
    <source>
        <dbReference type="Proteomes" id="UP000254664"/>
    </source>
</evidence>
<dbReference type="NCBIfam" id="TIGR01665">
    <property type="entry name" value="put_anti_recept"/>
    <property type="match status" value="1"/>
</dbReference>
<gene>
    <name evidence="2" type="ORF">NCTC9836_01374</name>
</gene>
<dbReference type="RefSeq" id="WP_115641050.1">
    <property type="nucleotide sequence ID" value="NZ_UFWZ01000001.1"/>
</dbReference>
<dbReference type="Pfam" id="PF06605">
    <property type="entry name" value="Prophage_tail"/>
    <property type="match status" value="1"/>
</dbReference>
<accession>A0A381J9G5</accession>
<evidence type="ECO:0000259" key="1">
    <source>
        <dbReference type="Pfam" id="PF06605"/>
    </source>
</evidence>
<reference evidence="2 3" key="1">
    <citation type="submission" date="2018-06" db="EMBL/GenBank/DDBJ databases">
        <authorList>
            <consortium name="Pathogen Informatics"/>
            <person name="Doyle S."/>
        </authorList>
    </citation>
    <scope>NUCLEOTIDE SEQUENCE [LARGE SCALE GENOMIC DNA]</scope>
    <source>
        <strain evidence="2 3">NCTC9836</strain>
    </source>
</reference>
<dbReference type="OrthoDB" id="5090100at2"/>
<proteinExistence type="predicted"/>
<dbReference type="InterPro" id="IPR007119">
    <property type="entry name" value="Phage_tail_spike_N"/>
</dbReference>
<dbReference type="InterPro" id="IPR010572">
    <property type="entry name" value="Tail_dom"/>
</dbReference>
<keyword evidence="3" id="KW-1185">Reference proteome</keyword>
<organism evidence="2 3">
    <name type="scientific">Clostridium putrefaciens</name>
    <dbReference type="NCBI Taxonomy" id="99675"/>
    <lineage>
        <taxon>Bacteria</taxon>
        <taxon>Bacillati</taxon>
        <taxon>Bacillota</taxon>
        <taxon>Clostridia</taxon>
        <taxon>Eubacteriales</taxon>
        <taxon>Clostridiaceae</taxon>
        <taxon>Clostridium</taxon>
    </lineage>
</organism>